<reference evidence="1" key="1">
    <citation type="submission" date="2018-05" db="EMBL/GenBank/DDBJ databases">
        <authorList>
            <person name="Lanie J.A."/>
            <person name="Ng W.-L."/>
            <person name="Kazmierczak K.M."/>
            <person name="Andrzejewski T.M."/>
            <person name="Davidsen T.M."/>
            <person name="Wayne K.J."/>
            <person name="Tettelin H."/>
            <person name="Glass J.I."/>
            <person name="Rusch D."/>
            <person name="Podicherti R."/>
            <person name="Tsui H.-C.T."/>
            <person name="Winkler M.E."/>
        </authorList>
    </citation>
    <scope>NUCLEOTIDE SEQUENCE</scope>
</reference>
<accession>A0A382PSQ1</accession>
<gene>
    <name evidence="1" type="ORF">METZ01_LOCUS329208</name>
</gene>
<proteinExistence type="predicted"/>
<protein>
    <submittedName>
        <fullName evidence="1">Uncharacterized protein</fullName>
    </submittedName>
</protein>
<evidence type="ECO:0000313" key="1">
    <source>
        <dbReference type="EMBL" id="SVC76354.1"/>
    </source>
</evidence>
<organism evidence="1">
    <name type="scientific">marine metagenome</name>
    <dbReference type="NCBI Taxonomy" id="408172"/>
    <lineage>
        <taxon>unclassified sequences</taxon>
        <taxon>metagenomes</taxon>
        <taxon>ecological metagenomes</taxon>
    </lineage>
</organism>
<sequence>MAYLLWFLKIGFRTAMLLFRLLWTVAKLLSGAHSLQTGRGREPGRRAPVRVRRDWDDCRIGTVRWSDLGNPRWDMVSGGTQTRTPKPFVHGYVMCDRVRGDIAHSCIHGPGPHNIKVCIVEKDNSRQVWDYLMKIVGSKPPKAISITGSRR</sequence>
<name>A0A382PSQ1_9ZZZZ</name>
<dbReference type="EMBL" id="UINC01109489">
    <property type="protein sequence ID" value="SVC76354.1"/>
    <property type="molecule type" value="Genomic_DNA"/>
</dbReference>
<dbReference type="AlphaFoldDB" id="A0A382PSQ1"/>